<gene>
    <name evidence="1" type="ORF">K460DRAFT_368721</name>
</gene>
<organism evidence="1 2">
    <name type="scientific">Cucurbitaria berberidis CBS 394.84</name>
    <dbReference type="NCBI Taxonomy" id="1168544"/>
    <lineage>
        <taxon>Eukaryota</taxon>
        <taxon>Fungi</taxon>
        <taxon>Dikarya</taxon>
        <taxon>Ascomycota</taxon>
        <taxon>Pezizomycotina</taxon>
        <taxon>Dothideomycetes</taxon>
        <taxon>Pleosporomycetidae</taxon>
        <taxon>Pleosporales</taxon>
        <taxon>Pleosporineae</taxon>
        <taxon>Cucurbitariaceae</taxon>
        <taxon>Cucurbitaria</taxon>
    </lineage>
</organism>
<dbReference type="AlphaFoldDB" id="A0A9P4L783"/>
<dbReference type="RefSeq" id="XP_040786426.1">
    <property type="nucleotide sequence ID" value="XM_040933835.1"/>
</dbReference>
<proteinExistence type="predicted"/>
<evidence type="ECO:0000313" key="2">
    <source>
        <dbReference type="Proteomes" id="UP000800039"/>
    </source>
</evidence>
<keyword evidence="2" id="KW-1185">Reference proteome</keyword>
<protein>
    <submittedName>
        <fullName evidence="1">Uncharacterized protein</fullName>
    </submittedName>
</protein>
<reference evidence="1" key="1">
    <citation type="submission" date="2020-01" db="EMBL/GenBank/DDBJ databases">
        <authorList>
            <consortium name="DOE Joint Genome Institute"/>
            <person name="Haridas S."/>
            <person name="Albert R."/>
            <person name="Binder M."/>
            <person name="Bloem J."/>
            <person name="Labutti K."/>
            <person name="Salamov A."/>
            <person name="Andreopoulos B."/>
            <person name="Baker S.E."/>
            <person name="Barry K."/>
            <person name="Bills G."/>
            <person name="Bluhm B.H."/>
            <person name="Cannon C."/>
            <person name="Castanera R."/>
            <person name="Culley D.E."/>
            <person name="Daum C."/>
            <person name="Ezra D."/>
            <person name="Gonzalez J.B."/>
            <person name="Henrissat B."/>
            <person name="Kuo A."/>
            <person name="Liang C."/>
            <person name="Lipzen A."/>
            <person name="Lutzoni F."/>
            <person name="Magnuson J."/>
            <person name="Mondo S."/>
            <person name="Nolan M."/>
            <person name="Ohm R."/>
            <person name="Pangilinan J."/>
            <person name="Park H.-J."/>
            <person name="Ramirez L."/>
            <person name="Alfaro M."/>
            <person name="Sun H."/>
            <person name="Tritt A."/>
            <person name="Yoshinaga Y."/>
            <person name="Zwiers L.-H."/>
            <person name="Turgeon B.G."/>
            <person name="Goodwin S.B."/>
            <person name="Spatafora J.W."/>
            <person name="Crous P.W."/>
            <person name="Grigoriev I.V."/>
        </authorList>
    </citation>
    <scope>NUCLEOTIDE SEQUENCE</scope>
    <source>
        <strain evidence="1">CBS 394.84</strain>
    </source>
</reference>
<name>A0A9P4L783_9PLEO</name>
<dbReference type="GeneID" id="63851086"/>
<dbReference type="Proteomes" id="UP000800039">
    <property type="component" value="Unassembled WGS sequence"/>
</dbReference>
<evidence type="ECO:0000313" key="1">
    <source>
        <dbReference type="EMBL" id="KAF1843863.1"/>
    </source>
</evidence>
<comment type="caution">
    <text evidence="1">The sequence shown here is derived from an EMBL/GenBank/DDBJ whole genome shotgun (WGS) entry which is preliminary data.</text>
</comment>
<sequence length="154" mass="17780">MVKDYQFEAMNLSDNDQARQMFRVFHRSPLVEKFVSSAGLGDTKFVGAWTRAFIHFESTKPEDASRRVIHHSSMCEVRYLRSYVISCQLRLSGVFRKRKKEDSESRAGNTLLTTQHRNDRMYCMSEVHVPGIASEQPAHLWSYVLAVSDDTDQS</sequence>
<accession>A0A9P4L783</accession>
<dbReference type="EMBL" id="ML976617">
    <property type="protein sequence ID" value="KAF1843863.1"/>
    <property type="molecule type" value="Genomic_DNA"/>
</dbReference>